<dbReference type="Pfam" id="PF00296">
    <property type="entry name" value="Bac_luciferase"/>
    <property type="match status" value="1"/>
</dbReference>
<evidence type="ECO:0000313" key="2">
    <source>
        <dbReference type="EMBL" id="AMN46189.1"/>
    </source>
</evidence>
<sequence length="289" mass="32867">MKFWQSLAFCELDQAVELAKFAEELGFYGVSFGDHLVTTKTQVDEYFYTKSGQVFWHPETHWPDPWVMSAALARETRTLRFLTTVYVLPMRDTFNAAKAVSTAAYLADDRVILGVGIGWQKTEFVLTGQDFHTRGKRVDEQLEVMRKLMSGEMVEYHGRFHDFAPLQMSPGTRRQVPIFIGGTSDAALRRAARYDGWLGLRHTEEELPDMLAKLRQAREQAGTLDRPFEVWTGIDSPKPGAFERAEALGVTMTNGTHFLVDGKAQPSDISFKKRRMEEFARRHIHAGSA</sequence>
<name>A0A127F9E8_STEDE</name>
<dbReference type="PATRIC" id="fig|465721.4.peg.756"/>
<dbReference type="Proteomes" id="UP000070250">
    <property type="component" value="Chromosome"/>
</dbReference>
<dbReference type="InterPro" id="IPR011251">
    <property type="entry name" value="Luciferase-like_dom"/>
</dbReference>
<reference evidence="2 3" key="1">
    <citation type="submission" date="2015-06" db="EMBL/GenBank/DDBJ databases">
        <title>A Comprehensive Approach to Explore the Metabolic and Phylogenetic Diversity of Bacterial Steroid Degradation in the Environment: Testosterone as an Example.</title>
        <authorList>
            <person name="Yang F.-C."/>
            <person name="Chen Y.-L."/>
            <person name="Yu C.-P."/>
            <person name="Tang S.-L."/>
            <person name="Wang P.-H."/>
            <person name="Ismail W."/>
            <person name="Wang C.-H."/>
            <person name="Yang C.-Y."/>
            <person name="Chiang Y.-R."/>
        </authorList>
    </citation>
    <scope>NUCLEOTIDE SEQUENCE [LARGE SCALE GENOMIC DNA]</scope>
    <source>
        <strain evidence="2 3">DSM 18526</strain>
    </source>
</reference>
<dbReference type="GO" id="GO:0016705">
    <property type="term" value="F:oxidoreductase activity, acting on paired donors, with incorporation or reduction of molecular oxygen"/>
    <property type="evidence" value="ECO:0007669"/>
    <property type="project" value="InterPro"/>
</dbReference>
<dbReference type="NCBIfam" id="TIGR03619">
    <property type="entry name" value="F420_Rv2161c"/>
    <property type="match status" value="1"/>
</dbReference>
<evidence type="ECO:0000313" key="3">
    <source>
        <dbReference type="Proteomes" id="UP000070250"/>
    </source>
</evidence>
<dbReference type="InterPro" id="IPR019921">
    <property type="entry name" value="Lucif-like_OxRdtase_Rv2161c"/>
</dbReference>
<keyword evidence="3" id="KW-1185">Reference proteome</keyword>
<dbReference type="InterPro" id="IPR050564">
    <property type="entry name" value="F420-G6PD/mer"/>
</dbReference>
<dbReference type="InterPro" id="IPR036661">
    <property type="entry name" value="Luciferase-like_sf"/>
</dbReference>
<dbReference type="AlphaFoldDB" id="A0A127F9E8"/>
<dbReference type="Gene3D" id="3.20.20.30">
    <property type="entry name" value="Luciferase-like domain"/>
    <property type="match status" value="1"/>
</dbReference>
<proteinExistence type="predicted"/>
<protein>
    <recommendedName>
        <fullName evidence="1">Luciferase-like domain-containing protein</fullName>
    </recommendedName>
</protein>
<gene>
    <name evidence="2" type="ORF">ACG33_03525</name>
</gene>
<dbReference type="KEGG" id="sdf:ACG33_03525"/>
<dbReference type="PANTHER" id="PTHR43244:SF2">
    <property type="entry name" value="CONSERVED HYPOTHETICAL ALANINE AND PROLINE-RICH PROTEIN"/>
    <property type="match status" value="1"/>
</dbReference>
<dbReference type="STRING" id="465721.ACG33_03525"/>
<accession>A0A127F9E8</accession>
<dbReference type="SUPFAM" id="SSF51679">
    <property type="entry name" value="Bacterial luciferase-like"/>
    <property type="match status" value="1"/>
</dbReference>
<feature type="domain" description="Luciferase-like" evidence="1">
    <location>
        <begin position="12"/>
        <end position="232"/>
    </location>
</feature>
<dbReference type="EMBL" id="CP011971">
    <property type="protein sequence ID" value="AMN46189.1"/>
    <property type="molecule type" value="Genomic_DNA"/>
</dbReference>
<organism evidence="2 3">
    <name type="scientific">Steroidobacter denitrificans</name>
    <dbReference type="NCBI Taxonomy" id="465721"/>
    <lineage>
        <taxon>Bacteria</taxon>
        <taxon>Pseudomonadati</taxon>
        <taxon>Pseudomonadota</taxon>
        <taxon>Gammaproteobacteria</taxon>
        <taxon>Steroidobacterales</taxon>
        <taxon>Steroidobacteraceae</taxon>
        <taxon>Steroidobacter</taxon>
    </lineage>
</organism>
<dbReference type="PANTHER" id="PTHR43244">
    <property type="match status" value="1"/>
</dbReference>
<evidence type="ECO:0000259" key="1">
    <source>
        <dbReference type="Pfam" id="PF00296"/>
    </source>
</evidence>